<keyword evidence="4" id="KW-1185">Reference proteome</keyword>
<organism evidence="3 4">
    <name type="scientific">Pisolithus tinctorius Marx 270</name>
    <dbReference type="NCBI Taxonomy" id="870435"/>
    <lineage>
        <taxon>Eukaryota</taxon>
        <taxon>Fungi</taxon>
        <taxon>Dikarya</taxon>
        <taxon>Basidiomycota</taxon>
        <taxon>Agaricomycotina</taxon>
        <taxon>Agaricomycetes</taxon>
        <taxon>Agaricomycetidae</taxon>
        <taxon>Boletales</taxon>
        <taxon>Sclerodermatineae</taxon>
        <taxon>Pisolithaceae</taxon>
        <taxon>Pisolithus</taxon>
    </lineage>
</organism>
<reference evidence="4" key="2">
    <citation type="submission" date="2015-01" db="EMBL/GenBank/DDBJ databases">
        <title>Evolutionary Origins and Diversification of the Mycorrhizal Mutualists.</title>
        <authorList>
            <consortium name="DOE Joint Genome Institute"/>
            <consortium name="Mycorrhizal Genomics Consortium"/>
            <person name="Kohler A."/>
            <person name="Kuo A."/>
            <person name="Nagy L.G."/>
            <person name="Floudas D."/>
            <person name="Copeland A."/>
            <person name="Barry K.W."/>
            <person name="Cichocki N."/>
            <person name="Veneault-Fourrey C."/>
            <person name="LaButti K."/>
            <person name="Lindquist E.A."/>
            <person name="Lipzen A."/>
            <person name="Lundell T."/>
            <person name="Morin E."/>
            <person name="Murat C."/>
            <person name="Riley R."/>
            <person name="Ohm R."/>
            <person name="Sun H."/>
            <person name="Tunlid A."/>
            <person name="Henrissat B."/>
            <person name="Grigoriev I.V."/>
            <person name="Hibbett D.S."/>
            <person name="Martin F."/>
        </authorList>
    </citation>
    <scope>NUCLEOTIDE SEQUENCE [LARGE SCALE GENOMIC DNA]</scope>
    <source>
        <strain evidence="4">Marx 270</strain>
    </source>
</reference>
<dbReference type="InterPro" id="IPR045339">
    <property type="entry name" value="DUF6534"/>
</dbReference>
<proteinExistence type="predicted"/>
<dbReference type="InParanoid" id="A0A0C3N8A1"/>
<name>A0A0C3N8A1_PISTI</name>
<sequence>GPFFIGLTVNIFLYGVLTTQVYLYFTAYKKDRPWLKILVVILYIADTFNCIISIYYIYDALVSHFGDEANLLRASWGHPRDNLRKGTIGAVVQHFFAWRVYMMTKKVFIVLAIILCSLVNLAGSLGATIRVAVNPNLSELPRLAVEVTMWLVGAVLADMIIAVSLVWHLRRYKHFYPALTSIINRILRMTVQTGVLTTIVAIIDLACYLTINSGIHLIFNIPLSKLYTNCMLSSLNARRARKYDGSLEQELSCGGVDTHQVSALARAISSRRLSHFP</sequence>
<gene>
    <name evidence="3" type="ORF">M404DRAFT_160698</name>
</gene>
<keyword evidence="1" id="KW-0472">Membrane</keyword>
<feature type="transmembrane region" description="Helical" evidence="1">
    <location>
        <begin position="37"/>
        <end position="58"/>
    </location>
</feature>
<evidence type="ECO:0000313" key="4">
    <source>
        <dbReference type="Proteomes" id="UP000054217"/>
    </source>
</evidence>
<dbReference type="EMBL" id="KN832031">
    <property type="protein sequence ID" value="KIN97279.1"/>
    <property type="molecule type" value="Genomic_DNA"/>
</dbReference>
<dbReference type="OrthoDB" id="3265526at2759"/>
<evidence type="ECO:0000259" key="2">
    <source>
        <dbReference type="Pfam" id="PF20152"/>
    </source>
</evidence>
<evidence type="ECO:0000256" key="1">
    <source>
        <dbReference type="SAM" id="Phobius"/>
    </source>
</evidence>
<feature type="transmembrane region" description="Helical" evidence="1">
    <location>
        <begin position="108"/>
        <end position="129"/>
    </location>
</feature>
<dbReference type="PANTHER" id="PTHR40465:SF1">
    <property type="entry name" value="DUF6534 DOMAIN-CONTAINING PROTEIN"/>
    <property type="match status" value="1"/>
</dbReference>
<dbReference type="PANTHER" id="PTHR40465">
    <property type="entry name" value="CHROMOSOME 1, WHOLE GENOME SHOTGUN SEQUENCE"/>
    <property type="match status" value="1"/>
</dbReference>
<dbReference type="HOGENOM" id="CLU_046025_2_0_1"/>
<accession>A0A0C3N8A1</accession>
<evidence type="ECO:0000313" key="3">
    <source>
        <dbReference type="EMBL" id="KIN97279.1"/>
    </source>
</evidence>
<keyword evidence="1" id="KW-0812">Transmembrane</keyword>
<feature type="non-terminal residue" evidence="3">
    <location>
        <position position="1"/>
    </location>
</feature>
<dbReference type="STRING" id="870435.A0A0C3N8A1"/>
<reference evidence="3 4" key="1">
    <citation type="submission" date="2014-04" db="EMBL/GenBank/DDBJ databases">
        <authorList>
            <consortium name="DOE Joint Genome Institute"/>
            <person name="Kuo A."/>
            <person name="Kohler A."/>
            <person name="Costa M.D."/>
            <person name="Nagy L.G."/>
            <person name="Floudas D."/>
            <person name="Copeland A."/>
            <person name="Barry K.W."/>
            <person name="Cichocki N."/>
            <person name="Veneault-Fourrey C."/>
            <person name="LaButti K."/>
            <person name="Lindquist E.A."/>
            <person name="Lipzen A."/>
            <person name="Lundell T."/>
            <person name="Morin E."/>
            <person name="Murat C."/>
            <person name="Sun H."/>
            <person name="Tunlid A."/>
            <person name="Henrissat B."/>
            <person name="Grigoriev I.V."/>
            <person name="Hibbett D.S."/>
            <person name="Martin F."/>
            <person name="Nordberg H.P."/>
            <person name="Cantor M.N."/>
            <person name="Hua S.X."/>
        </authorList>
    </citation>
    <scope>NUCLEOTIDE SEQUENCE [LARGE SCALE GENOMIC DNA]</scope>
    <source>
        <strain evidence="3 4">Marx 270</strain>
    </source>
</reference>
<feature type="domain" description="DUF6534" evidence="2">
    <location>
        <begin position="154"/>
        <end position="239"/>
    </location>
</feature>
<dbReference type="Proteomes" id="UP000054217">
    <property type="component" value="Unassembled WGS sequence"/>
</dbReference>
<feature type="transmembrane region" description="Helical" evidence="1">
    <location>
        <begin position="149"/>
        <end position="169"/>
    </location>
</feature>
<protein>
    <recommendedName>
        <fullName evidence="2">DUF6534 domain-containing protein</fullName>
    </recommendedName>
</protein>
<dbReference type="AlphaFoldDB" id="A0A0C3N8A1"/>
<keyword evidence="1" id="KW-1133">Transmembrane helix</keyword>
<dbReference type="Pfam" id="PF20152">
    <property type="entry name" value="DUF6534"/>
    <property type="match status" value="1"/>
</dbReference>
<feature type="transmembrane region" description="Helical" evidence="1">
    <location>
        <begin position="190"/>
        <end position="211"/>
    </location>
</feature>
<feature type="transmembrane region" description="Helical" evidence="1">
    <location>
        <begin position="6"/>
        <end position="25"/>
    </location>
</feature>